<comment type="caution">
    <text evidence="3">The sequence shown here is derived from an EMBL/GenBank/DDBJ whole genome shotgun (WGS) entry which is preliminary data.</text>
</comment>
<evidence type="ECO:0000256" key="1">
    <source>
        <dbReference type="SAM" id="MobiDB-lite"/>
    </source>
</evidence>
<gene>
    <name evidence="3" type="ORF">SAJA_14945</name>
</gene>
<feature type="signal peptide" evidence="2">
    <location>
        <begin position="1"/>
        <end position="23"/>
    </location>
</feature>
<dbReference type="RefSeq" id="WP_184999929.1">
    <property type="nucleotide sequence ID" value="NZ_AYKG01000069.1"/>
</dbReference>
<evidence type="ECO:0000313" key="4">
    <source>
        <dbReference type="Proteomes" id="UP000285310"/>
    </source>
</evidence>
<keyword evidence="4" id="KW-1185">Reference proteome</keyword>
<accession>A0A423PEB3</accession>
<dbReference type="AlphaFoldDB" id="A0A423PEB3"/>
<dbReference type="Proteomes" id="UP000285310">
    <property type="component" value="Unassembled WGS sequence"/>
</dbReference>
<evidence type="ECO:0000256" key="2">
    <source>
        <dbReference type="SAM" id="SignalP"/>
    </source>
</evidence>
<evidence type="ECO:0000313" key="3">
    <source>
        <dbReference type="EMBL" id="ROO23853.1"/>
    </source>
</evidence>
<reference evidence="3 4" key="1">
    <citation type="submission" date="2013-10" db="EMBL/GenBank/DDBJ databases">
        <title>Salinisphaera japonica YTM-1 Genome Sequencing.</title>
        <authorList>
            <person name="Lai Q."/>
            <person name="Li C."/>
            <person name="Shao Z."/>
        </authorList>
    </citation>
    <scope>NUCLEOTIDE SEQUENCE [LARGE SCALE GENOMIC DNA]</scope>
    <source>
        <strain evidence="3 4">YTM-1</strain>
    </source>
</reference>
<dbReference type="NCBIfam" id="NF033191">
    <property type="entry name" value="JDVT-CTERM"/>
    <property type="match status" value="1"/>
</dbReference>
<sequence>MIATIRRIATALLLVAMVQNASAADFTIRNLDAGSTAGLSDTRRVAPIDGNTGTTLGEQRRIALRYAVRIVTSRLVSPVPIRIDARVDSDNPELSCRRNAATLGLGGATNYTANFPGAPQRDVLYPLALANALAGQRLAQGADARLFMNGKLDAGASDCLRGATWYYGLNGTPGNNQIDFVHTAVHELIHGMGFQAIVSLTDTGDRRQGAYPVFRPGQRFPSVFDLYPQDLSMTGQPRFPQLTVARRANALNHAPFVVWSSAITNAATTNFLTAGRQEGRIRLFAPEVVRPASSISHWSPAVEPDQIMEPFESVETSVLNGLGLASCALRDIGWQLADGVHCPDTQTATIVGTARGQYVRAFAEPATPAPRAAERPATESDDDDDGGSSGGCTMAPGQAFDPVWLVLCVLAAGVLMVRRNGQGRV</sequence>
<feature type="chain" id="PRO_5019353305" description="Peptidase" evidence="2">
    <location>
        <begin position="24"/>
        <end position="425"/>
    </location>
</feature>
<name>A0A423PEB3_9GAMM</name>
<keyword evidence="2" id="KW-0732">Signal</keyword>
<feature type="region of interest" description="Disordered" evidence="1">
    <location>
        <begin position="364"/>
        <end position="393"/>
    </location>
</feature>
<protein>
    <recommendedName>
        <fullName evidence="5">Peptidase</fullName>
    </recommendedName>
</protein>
<evidence type="ECO:0008006" key="5">
    <source>
        <dbReference type="Google" id="ProtNLM"/>
    </source>
</evidence>
<organism evidence="3 4">
    <name type="scientific">Salinisphaera japonica YTM-1</name>
    <dbReference type="NCBI Taxonomy" id="1209778"/>
    <lineage>
        <taxon>Bacteria</taxon>
        <taxon>Pseudomonadati</taxon>
        <taxon>Pseudomonadota</taxon>
        <taxon>Gammaproteobacteria</taxon>
        <taxon>Salinisphaerales</taxon>
        <taxon>Salinisphaeraceae</taxon>
        <taxon>Salinisphaera</taxon>
    </lineage>
</organism>
<dbReference type="InParanoid" id="A0A423PEB3"/>
<proteinExistence type="predicted"/>
<dbReference type="EMBL" id="AYKG01000069">
    <property type="protein sequence ID" value="ROO23853.1"/>
    <property type="molecule type" value="Genomic_DNA"/>
</dbReference>